<proteinExistence type="predicted"/>
<keyword evidence="3" id="KW-1185">Reference proteome</keyword>
<feature type="compositionally biased region" description="Basic and acidic residues" evidence="1">
    <location>
        <begin position="54"/>
        <end position="65"/>
    </location>
</feature>
<feature type="compositionally biased region" description="Basic and acidic residues" evidence="1">
    <location>
        <begin position="1"/>
        <end position="14"/>
    </location>
</feature>
<evidence type="ECO:0000256" key="1">
    <source>
        <dbReference type="SAM" id="MobiDB-lite"/>
    </source>
</evidence>
<accession>A0A8S3QH08</accession>
<reference evidence="2" key="1">
    <citation type="submission" date="2021-03" db="EMBL/GenBank/DDBJ databases">
        <authorList>
            <person name="Bekaert M."/>
        </authorList>
    </citation>
    <scope>NUCLEOTIDE SEQUENCE</scope>
</reference>
<name>A0A8S3QH08_MYTED</name>
<dbReference type="Proteomes" id="UP000683360">
    <property type="component" value="Unassembled WGS sequence"/>
</dbReference>
<evidence type="ECO:0000313" key="2">
    <source>
        <dbReference type="EMBL" id="CAG2194352.1"/>
    </source>
</evidence>
<feature type="compositionally biased region" description="Basic residues" evidence="1">
    <location>
        <begin position="33"/>
        <end position="44"/>
    </location>
</feature>
<sequence length="236" mass="26067">MSALVEKAKQDRRFSLAAESDDPSSPPVERTQPKKKRQTKKKQQINHQVQYVKHQADQRLPDPKLRPLTKSGKPAARVIRVFTPLGFYDPLPVIRPPRRRIATTQQPASAESSNQTQPAVPLPVPTSSTPVAIRGPNPTAPTPPLVSPFTPARPTHSSSHLGPVMSALAAIGSAVTSIQKNIDTMNRKNYTVLRRLTDLEVMCTRLARQQDQILAGQYRPTIPAADKNQGFGKELW</sequence>
<feature type="compositionally biased region" description="Polar residues" evidence="1">
    <location>
        <begin position="102"/>
        <end position="117"/>
    </location>
</feature>
<organism evidence="2 3">
    <name type="scientific">Mytilus edulis</name>
    <name type="common">Blue mussel</name>
    <dbReference type="NCBI Taxonomy" id="6550"/>
    <lineage>
        <taxon>Eukaryota</taxon>
        <taxon>Metazoa</taxon>
        <taxon>Spiralia</taxon>
        <taxon>Lophotrochozoa</taxon>
        <taxon>Mollusca</taxon>
        <taxon>Bivalvia</taxon>
        <taxon>Autobranchia</taxon>
        <taxon>Pteriomorphia</taxon>
        <taxon>Mytilida</taxon>
        <taxon>Mytiloidea</taxon>
        <taxon>Mytilidae</taxon>
        <taxon>Mytilinae</taxon>
        <taxon>Mytilus</taxon>
    </lineage>
</organism>
<dbReference type="EMBL" id="CAJPWZ010000476">
    <property type="protein sequence ID" value="CAG2194352.1"/>
    <property type="molecule type" value="Genomic_DNA"/>
</dbReference>
<gene>
    <name evidence="2" type="ORF">MEDL_9369</name>
</gene>
<feature type="region of interest" description="Disordered" evidence="1">
    <location>
        <begin position="97"/>
        <end position="124"/>
    </location>
</feature>
<feature type="region of interest" description="Disordered" evidence="1">
    <location>
        <begin position="1"/>
        <end position="72"/>
    </location>
</feature>
<evidence type="ECO:0000313" key="3">
    <source>
        <dbReference type="Proteomes" id="UP000683360"/>
    </source>
</evidence>
<comment type="caution">
    <text evidence="2">The sequence shown here is derived from an EMBL/GenBank/DDBJ whole genome shotgun (WGS) entry which is preliminary data.</text>
</comment>
<protein>
    <submittedName>
        <fullName evidence="2">Uncharacterized protein</fullName>
    </submittedName>
</protein>
<dbReference type="AlphaFoldDB" id="A0A8S3QH08"/>